<reference evidence="1 2" key="1">
    <citation type="journal article" date="2014" name="PLoS Genet.">
        <title>Phylogenetically driven sequencing of extremely halophilic archaea reveals strategies for static and dynamic osmo-response.</title>
        <authorList>
            <person name="Becker E.A."/>
            <person name="Seitzer P.M."/>
            <person name="Tritt A."/>
            <person name="Larsen D."/>
            <person name="Krusor M."/>
            <person name="Yao A.I."/>
            <person name="Wu D."/>
            <person name="Madern D."/>
            <person name="Eisen J.A."/>
            <person name="Darling A.E."/>
            <person name="Facciotti M.T."/>
        </authorList>
    </citation>
    <scope>NUCLEOTIDE SEQUENCE [LARGE SCALE GENOMIC DNA]</scope>
    <source>
        <strain evidence="1 2">ATCC BAA-1513</strain>
    </source>
</reference>
<proteinExistence type="predicted"/>
<dbReference type="EMBL" id="AOLK01000005">
    <property type="protein sequence ID" value="ELZ88842.1"/>
    <property type="molecule type" value="Genomic_DNA"/>
</dbReference>
<evidence type="ECO:0000313" key="1">
    <source>
        <dbReference type="EMBL" id="ELZ88842.1"/>
    </source>
</evidence>
<keyword evidence="2" id="KW-1185">Reference proteome</keyword>
<dbReference type="AlphaFoldDB" id="M0HYR5"/>
<protein>
    <submittedName>
        <fullName evidence="1">Uncharacterized protein</fullName>
    </submittedName>
</protein>
<comment type="caution">
    <text evidence="1">The sequence shown here is derived from an EMBL/GenBank/DDBJ whole genome shotgun (WGS) entry which is preliminary data.</text>
</comment>
<organism evidence="1 2">
    <name type="scientific">Haloferax elongans ATCC BAA-1513</name>
    <dbReference type="NCBI Taxonomy" id="1230453"/>
    <lineage>
        <taxon>Archaea</taxon>
        <taxon>Methanobacteriati</taxon>
        <taxon>Methanobacteriota</taxon>
        <taxon>Stenosarchaea group</taxon>
        <taxon>Halobacteria</taxon>
        <taxon>Halobacteriales</taxon>
        <taxon>Haloferacaceae</taxon>
        <taxon>Haloferax</taxon>
    </lineage>
</organism>
<sequence>MNVLFRAVRPEPEHLGQVSLGGEAVGALLDRPVVDFSDDVGGHPRFDGDVVVVPLCAVVGNLAVKGQKTGDEGDVRIHCSR</sequence>
<gene>
    <name evidence="1" type="ORF">C453_01225</name>
</gene>
<name>M0HYR5_HALEO</name>
<dbReference type="Proteomes" id="UP000011612">
    <property type="component" value="Unassembled WGS sequence"/>
</dbReference>
<evidence type="ECO:0000313" key="2">
    <source>
        <dbReference type="Proteomes" id="UP000011612"/>
    </source>
</evidence>
<dbReference type="RefSeq" id="WP_008322165.1">
    <property type="nucleotide sequence ID" value="NZ_AOLK01000005.1"/>
</dbReference>
<accession>M0HYR5</accession>